<dbReference type="Gene3D" id="1.20.930.10">
    <property type="entry name" value="Conserved domain common to transcription factors TFIIS, elongin A, CRSP70"/>
    <property type="match status" value="1"/>
</dbReference>
<protein>
    <recommendedName>
        <fullName evidence="2">Serine/threonine-protein phosphatase 1 regulatory subunit 10</fullName>
    </recommendedName>
</protein>
<dbReference type="InterPro" id="IPR035441">
    <property type="entry name" value="TFIIS/LEDGF_dom_sf"/>
</dbReference>
<keyword evidence="3 4" id="KW-0539">Nucleus</keyword>
<keyword evidence="5" id="KW-0863">Zinc-finger</keyword>
<dbReference type="AlphaFoldDB" id="A0A3M7L5Z8"/>
<evidence type="ECO:0000256" key="5">
    <source>
        <dbReference type="PROSITE-ProRule" id="PRU00723"/>
    </source>
</evidence>
<keyword evidence="5" id="KW-0862">Zinc</keyword>
<feature type="region of interest" description="Disordered" evidence="6">
    <location>
        <begin position="85"/>
        <end position="110"/>
    </location>
</feature>
<feature type="compositionally biased region" description="Low complexity" evidence="6">
    <location>
        <begin position="253"/>
        <end position="268"/>
    </location>
</feature>
<evidence type="ECO:0000256" key="1">
    <source>
        <dbReference type="ARBA" id="ARBA00004123"/>
    </source>
</evidence>
<evidence type="ECO:0000259" key="8">
    <source>
        <dbReference type="PROSITE" id="PS51319"/>
    </source>
</evidence>
<dbReference type="SUPFAM" id="SSF47676">
    <property type="entry name" value="Conserved domain common to transcription factors TFIIS, elongin A, CRSP70"/>
    <property type="match status" value="1"/>
</dbReference>
<dbReference type="InterPro" id="IPR003617">
    <property type="entry name" value="TFIIS/CRSP70_N_sub"/>
</dbReference>
<keyword evidence="5" id="KW-0479">Metal-binding</keyword>
<feature type="compositionally biased region" description="Low complexity" evidence="6">
    <location>
        <begin position="276"/>
        <end position="295"/>
    </location>
</feature>
<feature type="compositionally biased region" description="Pro residues" evidence="6">
    <location>
        <begin position="100"/>
        <end position="109"/>
    </location>
</feature>
<dbReference type="PROSITE" id="PS50103">
    <property type="entry name" value="ZF_C3H1"/>
    <property type="match status" value="1"/>
</dbReference>
<dbReference type="Pfam" id="PF08711">
    <property type="entry name" value="Med26"/>
    <property type="match status" value="1"/>
</dbReference>
<dbReference type="GO" id="GO:0005694">
    <property type="term" value="C:chromosome"/>
    <property type="evidence" value="ECO:0007669"/>
    <property type="project" value="UniProtKB-SubCell"/>
</dbReference>
<evidence type="ECO:0000256" key="3">
    <source>
        <dbReference type="ARBA" id="ARBA00023242"/>
    </source>
</evidence>
<gene>
    <name evidence="9" type="ORF">APUTEX25_004289</name>
</gene>
<organism evidence="9 10">
    <name type="scientific">Auxenochlorella protothecoides</name>
    <name type="common">Green microalga</name>
    <name type="synonym">Chlorella protothecoides</name>
    <dbReference type="NCBI Taxonomy" id="3075"/>
    <lineage>
        <taxon>Eukaryota</taxon>
        <taxon>Viridiplantae</taxon>
        <taxon>Chlorophyta</taxon>
        <taxon>core chlorophytes</taxon>
        <taxon>Trebouxiophyceae</taxon>
        <taxon>Chlorellales</taxon>
        <taxon>Chlorellaceae</taxon>
        <taxon>Auxenochlorella</taxon>
    </lineage>
</organism>
<accession>A0A3M7L5Z8</accession>
<dbReference type="Proteomes" id="UP000279271">
    <property type="component" value="Unassembled WGS sequence"/>
</dbReference>
<comment type="subcellular location">
    <subcellularLocation>
        <location evidence="1 4">Nucleus</location>
    </subcellularLocation>
</comment>
<proteinExistence type="predicted"/>
<evidence type="ECO:0000256" key="6">
    <source>
        <dbReference type="SAM" id="MobiDB-lite"/>
    </source>
</evidence>
<evidence type="ECO:0000313" key="10">
    <source>
        <dbReference type="Proteomes" id="UP000279271"/>
    </source>
</evidence>
<dbReference type="GO" id="GO:0005634">
    <property type="term" value="C:nucleus"/>
    <property type="evidence" value="ECO:0007669"/>
    <property type="project" value="UniProtKB-SubCell"/>
</dbReference>
<comment type="caution">
    <text evidence="9">The sequence shown here is derived from an EMBL/GenBank/DDBJ whole genome shotgun (WGS) entry which is preliminary data.</text>
</comment>
<feature type="region of interest" description="Disordered" evidence="6">
    <location>
        <begin position="253"/>
        <end position="305"/>
    </location>
</feature>
<feature type="region of interest" description="Disordered" evidence="6">
    <location>
        <begin position="336"/>
        <end position="356"/>
    </location>
</feature>
<dbReference type="SMART" id="SM00509">
    <property type="entry name" value="TFS2N"/>
    <property type="match status" value="1"/>
</dbReference>
<dbReference type="InterPro" id="IPR017923">
    <property type="entry name" value="TFIIS_N"/>
</dbReference>
<dbReference type="EMBL" id="QOKY01000128">
    <property type="protein sequence ID" value="RMZ57455.1"/>
    <property type="molecule type" value="Genomic_DNA"/>
</dbReference>
<evidence type="ECO:0000313" key="9">
    <source>
        <dbReference type="EMBL" id="RMZ57455.1"/>
    </source>
</evidence>
<dbReference type="GO" id="GO:0008270">
    <property type="term" value="F:zinc ion binding"/>
    <property type="evidence" value="ECO:0007669"/>
    <property type="project" value="UniProtKB-KW"/>
</dbReference>
<feature type="domain" description="C3H1-type" evidence="7">
    <location>
        <begin position="499"/>
        <end position="526"/>
    </location>
</feature>
<feature type="region of interest" description="Disordered" evidence="6">
    <location>
        <begin position="413"/>
        <end position="432"/>
    </location>
</feature>
<feature type="domain" description="TFIIS N-terminal" evidence="8">
    <location>
        <begin position="172"/>
        <end position="247"/>
    </location>
</feature>
<evidence type="ECO:0000256" key="2">
    <source>
        <dbReference type="ARBA" id="ARBA00022330"/>
    </source>
</evidence>
<reference evidence="10" key="1">
    <citation type="journal article" date="2018" name="Algal Res.">
        <title>Characterization of plant carbon substrate utilization by Auxenochlorella protothecoides.</title>
        <authorList>
            <person name="Vogler B.W."/>
            <person name="Starkenburg S.R."/>
            <person name="Sudasinghe N."/>
            <person name="Schambach J.Y."/>
            <person name="Rollin J.A."/>
            <person name="Pattathil S."/>
            <person name="Barry A.N."/>
        </authorList>
    </citation>
    <scope>NUCLEOTIDE SEQUENCE [LARGE SCALE GENOMIC DNA]</scope>
    <source>
        <strain evidence="10">UTEX 25</strain>
    </source>
</reference>
<feature type="zinc finger region" description="C3H1-type" evidence="5">
    <location>
        <begin position="499"/>
        <end position="526"/>
    </location>
</feature>
<name>A0A3M7L5Z8_AUXPR</name>
<evidence type="ECO:0000259" key="7">
    <source>
        <dbReference type="PROSITE" id="PS50103"/>
    </source>
</evidence>
<dbReference type="PROSITE" id="PS51319">
    <property type="entry name" value="TFIIS_N"/>
    <property type="match status" value="1"/>
</dbReference>
<feature type="region of interest" description="Disordered" evidence="6">
    <location>
        <begin position="476"/>
        <end position="497"/>
    </location>
</feature>
<sequence>MQALAVVAASAQGTVGAVEEAPAPRPKRPASPTSSGDDSGRPSRKRVDLFPRIPRAARCGECENCLNPQRKKACSAARARLAAATQEGGGGGVTTAPAPSAAPAPPPPDQFITSLQTILAGSGGVVAERHATALTTLLSRAASLAHRSALLTVLQLSSDEVLAAVVRGGGVGPLERWLAEAVAGVKPRVVAKLLAALARMPVSLTVLRAGELGKSVGRLRKHPGFDAGVQAQAKALVASWKMMVDAAGGAAAETAARPMDSQPAVHAPAPRPAPPAAQSRPLPSLAPAAAPVPKAEPYREGSPRAPEATDLFAEEMAQRAAPVKKAPLRVTTTVHAATPDDRGPSSPPSATAAAAAGASASVTSTSRVGSSPFDALDSLGSVSSHTSSFLDSGVGDLPRGAYTPYTAAQRAAAAAQRVPSPEPAPRRAKAKSVRWVEEDRVAALLRGMRSGPALDSGPPAPGGAIRHAPEGPAPMGFQGQGEPLSGRQAHRQGGHGLKPLPHVRCKFFFGPKGCRQGADCRFSHVP</sequence>
<evidence type="ECO:0000256" key="4">
    <source>
        <dbReference type="PROSITE-ProRule" id="PRU00649"/>
    </source>
</evidence>
<dbReference type="InterPro" id="IPR000571">
    <property type="entry name" value="Znf_CCCH"/>
</dbReference>
<feature type="region of interest" description="Disordered" evidence="6">
    <location>
        <begin position="1"/>
        <end position="50"/>
    </location>
</feature>
<feature type="compositionally biased region" description="Basic and acidic residues" evidence="6">
    <location>
        <begin position="38"/>
        <end position="49"/>
    </location>
</feature>